<feature type="region of interest" description="Disordered" evidence="1">
    <location>
        <begin position="229"/>
        <end position="248"/>
    </location>
</feature>
<feature type="compositionally biased region" description="Basic and acidic residues" evidence="1">
    <location>
        <begin position="75"/>
        <end position="88"/>
    </location>
</feature>
<dbReference type="Proteomes" id="UP001341840">
    <property type="component" value="Unassembled WGS sequence"/>
</dbReference>
<organism evidence="2 3">
    <name type="scientific">Stylosanthes scabra</name>
    <dbReference type="NCBI Taxonomy" id="79078"/>
    <lineage>
        <taxon>Eukaryota</taxon>
        <taxon>Viridiplantae</taxon>
        <taxon>Streptophyta</taxon>
        <taxon>Embryophyta</taxon>
        <taxon>Tracheophyta</taxon>
        <taxon>Spermatophyta</taxon>
        <taxon>Magnoliopsida</taxon>
        <taxon>eudicotyledons</taxon>
        <taxon>Gunneridae</taxon>
        <taxon>Pentapetalae</taxon>
        <taxon>rosids</taxon>
        <taxon>fabids</taxon>
        <taxon>Fabales</taxon>
        <taxon>Fabaceae</taxon>
        <taxon>Papilionoideae</taxon>
        <taxon>50 kb inversion clade</taxon>
        <taxon>dalbergioids sensu lato</taxon>
        <taxon>Dalbergieae</taxon>
        <taxon>Pterocarpus clade</taxon>
        <taxon>Stylosanthes</taxon>
    </lineage>
</organism>
<keyword evidence="3" id="KW-1185">Reference proteome</keyword>
<accession>A0ABU6QQC0</accession>
<name>A0ABU6QQC0_9FABA</name>
<sequence length="248" mass="27993">MDDTTELKQSFSSVRILIDLNVWNFIHEWVTLEEGDRKFEVYVREFGREIFSAQTHPRTYHEVSLAPGDSSSLQEEDRSSRESEEMVHETAGMEDDDTERKVADDKVDLGQDPRIEEIKMEKCEEGVDMGVVVRAVAKKELLEEGALNETNDAFNKEISNNFIWLVDCKREDEGVNNVRNELSISGPSSNRGEGPITNERILVGSDSSSTSQLRIGPCAYNGHFQRAQSDGNIRPLLAKPKQNGREDG</sequence>
<reference evidence="2 3" key="1">
    <citation type="journal article" date="2023" name="Plants (Basel)">
        <title>Bridging the Gap: Combining Genomics and Transcriptomics Approaches to Understand Stylosanthes scabra, an Orphan Legume from the Brazilian Caatinga.</title>
        <authorList>
            <person name="Ferreira-Neto J.R.C."/>
            <person name="da Silva M.D."/>
            <person name="Binneck E."/>
            <person name="de Melo N.F."/>
            <person name="da Silva R.H."/>
            <person name="de Melo A.L.T.M."/>
            <person name="Pandolfi V."/>
            <person name="Bustamante F.O."/>
            <person name="Brasileiro-Vidal A.C."/>
            <person name="Benko-Iseppon A.M."/>
        </authorList>
    </citation>
    <scope>NUCLEOTIDE SEQUENCE [LARGE SCALE GENOMIC DNA]</scope>
    <source>
        <tissue evidence="2">Leaves</tissue>
    </source>
</reference>
<proteinExistence type="predicted"/>
<evidence type="ECO:0000313" key="2">
    <source>
        <dbReference type="EMBL" id="MED6114175.1"/>
    </source>
</evidence>
<comment type="caution">
    <text evidence="2">The sequence shown here is derived from an EMBL/GenBank/DDBJ whole genome shotgun (WGS) entry which is preliminary data.</text>
</comment>
<evidence type="ECO:0000256" key="1">
    <source>
        <dbReference type="SAM" id="MobiDB-lite"/>
    </source>
</evidence>
<protein>
    <submittedName>
        <fullName evidence="2">Uncharacterized protein</fullName>
    </submittedName>
</protein>
<evidence type="ECO:0000313" key="3">
    <source>
        <dbReference type="Proteomes" id="UP001341840"/>
    </source>
</evidence>
<dbReference type="EMBL" id="JASCZI010001054">
    <property type="protein sequence ID" value="MED6114175.1"/>
    <property type="molecule type" value="Genomic_DNA"/>
</dbReference>
<gene>
    <name evidence="2" type="ORF">PIB30_077729</name>
</gene>
<feature type="region of interest" description="Disordered" evidence="1">
    <location>
        <begin position="61"/>
        <end position="100"/>
    </location>
</feature>